<sequence length="41" mass="4899">MPWYTTEAVISNEVMLWLDIDPFDSMVKAYAWLKKHVNELL</sequence>
<dbReference type="EMBL" id="BK015443">
    <property type="protein sequence ID" value="DAE06906.1"/>
    <property type="molecule type" value="Genomic_DNA"/>
</dbReference>
<proteinExistence type="predicted"/>
<organism evidence="1">
    <name type="scientific">Siphoviridae sp. ctL0q1</name>
    <dbReference type="NCBI Taxonomy" id="2825449"/>
    <lineage>
        <taxon>Viruses</taxon>
        <taxon>Duplodnaviria</taxon>
        <taxon>Heunggongvirae</taxon>
        <taxon>Uroviricota</taxon>
        <taxon>Caudoviricetes</taxon>
    </lineage>
</organism>
<reference evidence="1" key="1">
    <citation type="journal article" date="2021" name="Proc. Natl. Acad. Sci. U.S.A.">
        <title>A Catalog of Tens of Thousands of Viruses from Human Metagenomes Reveals Hidden Associations with Chronic Diseases.</title>
        <authorList>
            <person name="Tisza M.J."/>
            <person name="Buck C.B."/>
        </authorList>
    </citation>
    <scope>NUCLEOTIDE SEQUENCE</scope>
    <source>
        <strain evidence="1">CtL0q1</strain>
    </source>
</reference>
<evidence type="ECO:0000313" key="1">
    <source>
        <dbReference type="EMBL" id="DAE06906.1"/>
    </source>
</evidence>
<name>A0A8S5PJ19_9CAUD</name>
<accession>A0A8S5PJ19</accession>
<protein>
    <submittedName>
        <fullName evidence="1">Picornavirus 2B protein</fullName>
    </submittedName>
</protein>